<dbReference type="SUPFAM" id="SSF110849">
    <property type="entry name" value="ParB/Sulfiredoxin"/>
    <property type="match status" value="1"/>
</dbReference>
<dbReference type="InterPro" id="IPR036086">
    <property type="entry name" value="ParB/Sulfiredoxin_sf"/>
</dbReference>
<dbReference type="InterPro" id="IPR003115">
    <property type="entry name" value="ParB_N"/>
</dbReference>
<sequence>MTGINNLLNDASAERANKKITILQVDEIERNILNKAPIEGIEDLAELIKSQGLINPIIVYKVKNHHYRLIAGERRWTACKYLEYEEIPAIIVEKPGDEISERIMILDANSQRPEDTKDYKKKRAEEYGEIHDLLKADGKIPTGTLRQDWIGVHMGVSGRTISRYLNEVTTEGSKSKPKEKKQPTLVSVCKRLEKTGEQLLELDELEVEDEKLLQCYNSIQYTKQILEDQLAALQKRKKKHDGLFT</sequence>
<dbReference type="PANTHER" id="PTHR33375:SF1">
    <property type="entry name" value="CHROMOSOME-PARTITIONING PROTEIN PARB-RELATED"/>
    <property type="match status" value="1"/>
</dbReference>
<keyword evidence="4" id="KW-1185">Reference proteome</keyword>
<dbReference type="Proteomes" id="UP001230220">
    <property type="component" value="Unassembled WGS sequence"/>
</dbReference>
<dbReference type="PANTHER" id="PTHR33375">
    <property type="entry name" value="CHROMOSOME-PARTITIONING PROTEIN PARB-RELATED"/>
    <property type="match status" value="1"/>
</dbReference>
<dbReference type="SMART" id="SM00470">
    <property type="entry name" value="ParB"/>
    <property type="match status" value="1"/>
</dbReference>
<dbReference type="Gene3D" id="3.90.1530.10">
    <property type="entry name" value="Conserved hypothetical protein from pyrococcus furiosus pfu- 392566-001, ParB domain"/>
    <property type="match status" value="1"/>
</dbReference>
<feature type="coiled-coil region" evidence="1">
    <location>
        <begin position="216"/>
        <end position="243"/>
    </location>
</feature>
<evidence type="ECO:0000259" key="2">
    <source>
        <dbReference type="SMART" id="SM00470"/>
    </source>
</evidence>
<dbReference type="InterPro" id="IPR050336">
    <property type="entry name" value="Chromosome_partition/occlusion"/>
</dbReference>
<dbReference type="Pfam" id="PF02195">
    <property type="entry name" value="ParB_N"/>
    <property type="match status" value="1"/>
</dbReference>
<dbReference type="EMBL" id="JAUSUR010000010">
    <property type="protein sequence ID" value="MDQ0363233.1"/>
    <property type="molecule type" value="Genomic_DNA"/>
</dbReference>
<reference evidence="3 4" key="1">
    <citation type="submission" date="2023-07" db="EMBL/GenBank/DDBJ databases">
        <title>Genomic Encyclopedia of Type Strains, Phase IV (KMG-IV): sequencing the most valuable type-strain genomes for metagenomic binning, comparative biology and taxonomic classification.</title>
        <authorList>
            <person name="Goeker M."/>
        </authorList>
    </citation>
    <scope>NUCLEOTIDE SEQUENCE [LARGE SCALE GENOMIC DNA]</scope>
    <source>
        <strain evidence="3 4">DSM 16784</strain>
    </source>
</reference>
<accession>A0ABU0E950</accession>
<organism evidence="3 4">
    <name type="scientific">Breznakia pachnodae</name>
    <dbReference type="NCBI Taxonomy" id="265178"/>
    <lineage>
        <taxon>Bacteria</taxon>
        <taxon>Bacillati</taxon>
        <taxon>Bacillota</taxon>
        <taxon>Erysipelotrichia</taxon>
        <taxon>Erysipelotrichales</taxon>
        <taxon>Erysipelotrichaceae</taxon>
        <taxon>Breznakia</taxon>
    </lineage>
</organism>
<name>A0ABU0E950_9FIRM</name>
<gene>
    <name evidence="3" type="ORF">J2S15_003994</name>
</gene>
<protein>
    <submittedName>
        <fullName evidence="3">ParB-like chromosome segregation protein Spo0J</fullName>
    </submittedName>
</protein>
<evidence type="ECO:0000313" key="3">
    <source>
        <dbReference type="EMBL" id="MDQ0363233.1"/>
    </source>
</evidence>
<keyword evidence="1" id="KW-0175">Coiled coil</keyword>
<evidence type="ECO:0000256" key="1">
    <source>
        <dbReference type="SAM" id="Coils"/>
    </source>
</evidence>
<feature type="domain" description="ParB-like N-terminal" evidence="2">
    <location>
        <begin position="21"/>
        <end position="108"/>
    </location>
</feature>
<proteinExistence type="predicted"/>
<evidence type="ECO:0000313" key="4">
    <source>
        <dbReference type="Proteomes" id="UP001230220"/>
    </source>
</evidence>
<comment type="caution">
    <text evidence="3">The sequence shown here is derived from an EMBL/GenBank/DDBJ whole genome shotgun (WGS) entry which is preliminary data.</text>
</comment>
<dbReference type="RefSeq" id="WP_307412045.1">
    <property type="nucleotide sequence ID" value="NZ_JAUSUR010000010.1"/>
</dbReference>